<evidence type="ECO:0000256" key="2">
    <source>
        <dbReference type="SAM" id="Phobius"/>
    </source>
</evidence>
<evidence type="ECO:0000256" key="1">
    <source>
        <dbReference type="SAM" id="MobiDB-lite"/>
    </source>
</evidence>
<keyword evidence="2" id="KW-0472">Membrane</keyword>
<dbReference type="AlphaFoldDB" id="A0A517SSK7"/>
<evidence type="ECO:0000313" key="4">
    <source>
        <dbReference type="Proteomes" id="UP000315003"/>
    </source>
</evidence>
<name>A0A517SSK7_9BACT</name>
<feature type="transmembrane region" description="Helical" evidence="2">
    <location>
        <begin position="48"/>
        <end position="69"/>
    </location>
</feature>
<proteinExistence type="predicted"/>
<dbReference type="EMBL" id="CP036272">
    <property type="protein sequence ID" value="QDT59096.1"/>
    <property type="molecule type" value="Genomic_DNA"/>
</dbReference>
<gene>
    <name evidence="3" type="ORF">SV7mr_16020</name>
</gene>
<accession>A0A517SSK7</accession>
<dbReference type="Proteomes" id="UP000315003">
    <property type="component" value="Chromosome"/>
</dbReference>
<keyword evidence="2" id="KW-0812">Transmembrane</keyword>
<evidence type="ECO:0000313" key="3">
    <source>
        <dbReference type="EMBL" id="QDT59096.1"/>
    </source>
</evidence>
<dbReference type="RefSeq" id="WP_145270737.1">
    <property type="nucleotide sequence ID" value="NZ_CP036272.1"/>
</dbReference>
<sequence>MPSNPPSSSQQPSPEDSNAAIGNAGQRSDQVRRVSQIDQSSDRLQVSFTMMFAVVGVFALLSAALVYAAKVPIIQEELSTLLGRDFKTESVDGEGNKAWASFIVFIVMMPLLTACTISIMVNVLRYFDRR</sequence>
<reference evidence="3 4" key="1">
    <citation type="submission" date="2019-02" db="EMBL/GenBank/DDBJ databases">
        <title>Deep-cultivation of Planctomycetes and their phenomic and genomic characterization uncovers novel biology.</title>
        <authorList>
            <person name="Wiegand S."/>
            <person name="Jogler M."/>
            <person name="Boedeker C."/>
            <person name="Pinto D."/>
            <person name="Vollmers J."/>
            <person name="Rivas-Marin E."/>
            <person name="Kohn T."/>
            <person name="Peeters S.H."/>
            <person name="Heuer A."/>
            <person name="Rast P."/>
            <person name="Oberbeckmann S."/>
            <person name="Bunk B."/>
            <person name="Jeske O."/>
            <person name="Meyerdierks A."/>
            <person name="Storesund J.E."/>
            <person name="Kallscheuer N."/>
            <person name="Luecker S."/>
            <person name="Lage O.M."/>
            <person name="Pohl T."/>
            <person name="Merkel B.J."/>
            <person name="Hornburger P."/>
            <person name="Mueller R.-W."/>
            <person name="Bruemmer F."/>
            <person name="Labrenz M."/>
            <person name="Spormann A.M."/>
            <person name="Op den Camp H."/>
            <person name="Overmann J."/>
            <person name="Amann R."/>
            <person name="Jetten M.S.M."/>
            <person name="Mascher T."/>
            <person name="Medema M.H."/>
            <person name="Devos D.P."/>
            <person name="Kaster A.-K."/>
            <person name="Ovreas L."/>
            <person name="Rohde M."/>
            <person name="Galperin M.Y."/>
            <person name="Jogler C."/>
        </authorList>
    </citation>
    <scope>NUCLEOTIDE SEQUENCE [LARGE SCALE GENOMIC DNA]</scope>
    <source>
        <strain evidence="3 4">SV_7m_r</strain>
    </source>
</reference>
<protein>
    <submittedName>
        <fullName evidence="3">Uncharacterized protein</fullName>
    </submittedName>
</protein>
<keyword evidence="2" id="KW-1133">Transmembrane helix</keyword>
<organism evidence="3 4">
    <name type="scientific">Stieleria bergensis</name>
    <dbReference type="NCBI Taxonomy" id="2528025"/>
    <lineage>
        <taxon>Bacteria</taxon>
        <taxon>Pseudomonadati</taxon>
        <taxon>Planctomycetota</taxon>
        <taxon>Planctomycetia</taxon>
        <taxon>Pirellulales</taxon>
        <taxon>Pirellulaceae</taxon>
        <taxon>Stieleria</taxon>
    </lineage>
</organism>
<feature type="compositionally biased region" description="Low complexity" evidence="1">
    <location>
        <begin position="1"/>
        <end position="14"/>
    </location>
</feature>
<keyword evidence="4" id="KW-1185">Reference proteome</keyword>
<feature type="transmembrane region" description="Helical" evidence="2">
    <location>
        <begin position="99"/>
        <end position="124"/>
    </location>
</feature>
<feature type="region of interest" description="Disordered" evidence="1">
    <location>
        <begin position="1"/>
        <end position="34"/>
    </location>
</feature>